<keyword evidence="4" id="KW-1185">Reference proteome</keyword>
<name>A0AAD1UQE6_EUPCR</name>
<feature type="chain" id="PRO_5042037718" description="Thioredoxin domain-containing protein" evidence="1">
    <location>
        <begin position="19"/>
        <end position="396"/>
    </location>
</feature>
<dbReference type="PANTHER" id="PTHR45184:SF1">
    <property type="entry name" value="DNAJ PROTEIN ERDJ3A"/>
    <property type="match status" value="1"/>
</dbReference>
<feature type="domain" description="Thioredoxin" evidence="2">
    <location>
        <begin position="29"/>
        <end position="109"/>
    </location>
</feature>
<dbReference type="PANTHER" id="PTHR45184">
    <property type="entry name" value="DNAJ PROTEIN ERDJ3A"/>
    <property type="match status" value="1"/>
</dbReference>
<gene>
    <name evidence="3" type="ORF">ECRASSUSDP1_LOCUS13675</name>
</gene>
<dbReference type="CDD" id="cd02961">
    <property type="entry name" value="PDI_a_family"/>
    <property type="match status" value="1"/>
</dbReference>
<proteinExistence type="predicted"/>
<accession>A0AAD1UQE6</accession>
<evidence type="ECO:0000259" key="2">
    <source>
        <dbReference type="Pfam" id="PF00085"/>
    </source>
</evidence>
<dbReference type="InterPro" id="IPR052842">
    <property type="entry name" value="ER_Co-chaperone"/>
</dbReference>
<reference evidence="3" key="1">
    <citation type="submission" date="2023-07" db="EMBL/GenBank/DDBJ databases">
        <authorList>
            <consortium name="AG Swart"/>
            <person name="Singh M."/>
            <person name="Singh A."/>
            <person name="Seah K."/>
            <person name="Emmerich C."/>
        </authorList>
    </citation>
    <scope>NUCLEOTIDE SEQUENCE</scope>
    <source>
        <strain evidence="3">DP1</strain>
    </source>
</reference>
<dbReference type="EMBL" id="CAMPGE010013626">
    <property type="protein sequence ID" value="CAI2372346.1"/>
    <property type="molecule type" value="Genomic_DNA"/>
</dbReference>
<comment type="caution">
    <text evidence="3">The sequence shown here is derived from an EMBL/GenBank/DDBJ whole genome shotgun (WGS) entry which is preliminary data.</text>
</comment>
<dbReference type="Gene3D" id="3.40.30.10">
    <property type="entry name" value="Glutaredoxin"/>
    <property type="match status" value="3"/>
</dbReference>
<evidence type="ECO:0000256" key="1">
    <source>
        <dbReference type="SAM" id="SignalP"/>
    </source>
</evidence>
<dbReference type="InterPro" id="IPR036249">
    <property type="entry name" value="Thioredoxin-like_sf"/>
</dbReference>
<keyword evidence="1" id="KW-0732">Signal</keyword>
<dbReference type="Proteomes" id="UP001295684">
    <property type="component" value="Unassembled WGS sequence"/>
</dbReference>
<protein>
    <recommendedName>
        <fullName evidence="2">Thioredoxin domain-containing protein</fullName>
    </recommendedName>
</protein>
<sequence length="396" mass="45072">MQSKMILLVAFLAAIVICEDLYDSNSPVNLLNRKNFDKRVTNNRKKGITIVHFYSADDAHSAAIKDEYESFTKDNMGMYNLGAINCDDNYDICEKEGVTEFPVFRIYPQFPLQTQDLKDDNFNMKRLKKRASKFIQDKVIEITAVNHDTFIKDNPGKAKVLLFTDKKGVPTIYKALSYNFEKTLFFGIVRPEETNLVKKYKAKNYPSIYLVQPGKKPLKFNDDMNYYSIANFINIHSEIFDFGDAPEAELKSAASKPWMSEKLPQLSQQSAKDICFGKKGLCVILLANESPSDILINDISLVREKFKSNIEGRGPEFSFMWLDVTLHPEWASTFGVDQFPQVVVLKNASKKKFSLHTEELVTESSLSSLLENISSGNGRFKRVPGNEVPELKKLDS</sequence>
<dbReference type="AlphaFoldDB" id="A0AAD1UQE6"/>
<evidence type="ECO:0000313" key="3">
    <source>
        <dbReference type="EMBL" id="CAI2372346.1"/>
    </source>
</evidence>
<dbReference type="Pfam" id="PF00085">
    <property type="entry name" value="Thioredoxin"/>
    <property type="match status" value="1"/>
</dbReference>
<evidence type="ECO:0000313" key="4">
    <source>
        <dbReference type="Proteomes" id="UP001295684"/>
    </source>
</evidence>
<feature type="signal peptide" evidence="1">
    <location>
        <begin position="1"/>
        <end position="18"/>
    </location>
</feature>
<dbReference type="InterPro" id="IPR013766">
    <property type="entry name" value="Thioredoxin_domain"/>
</dbReference>
<organism evidence="3 4">
    <name type="scientific">Euplotes crassus</name>
    <dbReference type="NCBI Taxonomy" id="5936"/>
    <lineage>
        <taxon>Eukaryota</taxon>
        <taxon>Sar</taxon>
        <taxon>Alveolata</taxon>
        <taxon>Ciliophora</taxon>
        <taxon>Intramacronucleata</taxon>
        <taxon>Spirotrichea</taxon>
        <taxon>Hypotrichia</taxon>
        <taxon>Euplotida</taxon>
        <taxon>Euplotidae</taxon>
        <taxon>Moneuplotes</taxon>
    </lineage>
</organism>
<dbReference type="SUPFAM" id="SSF52833">
    <property type="entry name" value="Thioredoxin-like"/>
    <property type="match status" value="3"/>
</dbReference>